<dbReference type="EMBL" id="RBZM01000005">
    <property type="protein sequence ID" value="RKP54028.1"/>
    <property type="molecule type" value="Genomic_DNA"/>
</dbReference>
<feature type="domain" description="HTH luxR-type" evidence="5">
    <location>
        <begin position="1423"/>
        <end position="1488"/>
    </location>
</feature>
<proteinExistence type="predicted"/>
<dbReference type="PROSITE" id="PS50043">
    <property type="entry name" value="HTH_LUXR_2"/>
    <property type="match status" value="1"/>
</dbReference>
<name>A0A494XTW9_9BACL</name>
<evidence type="ECO:0000256" key="2">
    <source>
        <dbReference type="ARBA" id="ARBA00023163"/>
    </source>
</evidence>
<dbReference type="InterPro" id="IPR011009">
    <property type="entry name" value="Kinase-like_dom_sf"/>
</dbReference>
<dbReference type="GO" id="GO:0003677">
    <property type="term" value="F:DNA binding"/>
    <property type="evidence" value="ECO:0007669"/>
    <property type="project" value="InterPro"/>
</dbReference>
<evidence type="ECO:0000259" key="4">
    <source>
        <dbReference type="PROSITE" id="PS50011"/>
    </source>
</evidence>
<keyword evidence="2" id="KW-0804">Transcription</keyword>
<dbReference type="GO" id="GO:0045892">
    <property type="term" value="P:negative regulation of DNA-templated transcription"/>
    <property type="evidence" value="ECO:0007669"/>
    <property type="project" value="UniProtKB-ARBA"/>
</dbReference>
<protein>
    <submittedName>
        <fullName evidence="6">GAF domain-containing protein</fullName>
    </submittedName>
</protein>
<dbReference type="InterPro" id="IPR016032">
    <property type="entry name" value="Sig_transdc_resp-reg_C-effctor"/>
</dbReference>
<dbReference type="Gene3D" id="1.10.10.10">
    <property type="entry name" value="Winged helix-like DNA-binding domain superfamily/Winged helix DNA-binding domain"/>
    <property type="match status" value="1"/>
</dbReference>
<evidence type="ECO:0000259" key="5">
    <source>
        <dbReference type="PROSITE" id="PS50043"/>
    </source>
</evidence>
<dbReference type="InterPro" id="IPR000719">
    <property type="entry name" value="Prot_kinase_dom"/>
</dbReference>
<dbReference type="PROSITE" id="PS50011">
    <property type="entry name" value="PROTEIN_KINASE_DOM"/>
    <property type="match status" value="1"/>
</dbReference>
<dbReference type="InterPro" id="IPR000792">
    <property type="entry name" value="Tscrpt_reg_LuxR_C"/>
</dbReference>
<dbReference type="Proteomes" id="UP000282076">
    <property type="component" value="Unassembled WGS sequence"/>
</dbReference>
<evidence type="ECO:0000313" key="7">
    <source>
        <dbReference type="Proteomes" id="UP000282076"/>
    </source>
</evidence>
<evidence type="ECO:0000313" key="6">
    <source>
        <dbReference type="EMBL" id="RKP54028.1"/>
    </source>
</evidence>
<dbReference type="PANTHER" id="PTHR43642">
    <property type="entry name" value="HYBRID SIGNAL TRANSDUCTION HISTIDINE KINASE G"/>
    <property type="match status" value="1"/>
</dbReference>
<dbReference type="InterPro" id="IPR053159">
    <property type="entry name" value="Hybrid_Histidine_Kinase"/>
</dbReference>
<dbReference type="PANTHER" id="PTHR43642:SF1">
    <property type="entry name" value="HYBRID SIGNAL TRANSDUCTION HISTIDINE KINASE G"/>
    <property type="match status" value="1"/>
</dbReference>
<gene>
    <name evidence="6" type="ORF">D7Z26_11605</name>
</gene>
<dbReference type="InterPro" id="IPR029016">
    <property type="entry name" value="GAF-like_dom_sf"/>
</dbReference>
<sequence length="1491" mass="168672">MAASSAVLTKRCKMHFFTKRDRIDLLEKHTQHYGHGGFKGLNEANELTLRSFINANAMTIQQFFSIALQVMEMLRERNQNEVGFFSITTENLLISFEDGQLMLRRELQHSASNEELAYISPEHTGRMKRKVDLRSDLYVVGILFYELLTGELPLKANTVSDWIYAHMAMLPVPPRTVNPGIPQVLNDLVMKLLSKSVEDRYQSVYGLHDDLNKCSDQWIEKGAIDPFLLGEVDVRGRFRLPDRLYGRDLEWQQLKDSYECSCSGSKALLFIGGRAGSGKSMLVKALQKHVIQNKGYVVLGKYEPHQESKPYAALVTALSDLIRQILAGGADQHARLKTKLLTALGQSGSVLTQVIPELTWIIGEQRPVENLSPLEATNRFRMLFGNLIKAFADELHPLVIGLEDLQWADSASIQLLRDLWNHASLNCALIIGTYRDDELDESHAFRTLFLEPSDSLDTGSHFMNIRALGHSDVVRYVADMLHDDASEVKPLAEVLNRQSAGNPFYITQMLQTYYDQSLLSFNPNQQRWTWNLEGIGQLEGFHDVIDLIMKRFETLPEETRHILGLAGCLGSSFDLMMLSTLYGKSSTHTEQDLLPAVSGGLIVAEENRYRFQHDQVQEAAYELLPHDEKKRIHLKIGRSMLQFLHPDNAGDLLFELVHHLNAGSEYMTDPAEMDQLAQLNLQAGKRAKASAAYGQALELLKKGTRLVEGEGWSRQDALYSNLLLESSECHYFCGYFEQAEAELDQLLLYVNNPADRAKIYVIQITMFAFRKRESEACRIALKAMAEFGLHIPSNSSSLSILTEVTKTQLRLARKRGLLKGLPMSHDPRQQALADIVMASSSILFIVNEKLSAIVLAKYVRMSLKHGNSEAFSIALGSYAIALCFGLKLYKPALRLVEVAFHHSEKIDRVLLQGKMHCIMGLILQFLQPRQSDRYFQKAGQLSLEGGDLVYAGYAISSQLISGSEDLRYLHQLCHVYAEKGVRALDVMTLRVLYLTKQYVHILQSATDSKITFNSEHFDEGELHREEIVNETYKSNLYFYYTCKLEVYYLYAHYSEAVALAEASVKIENHSVLSFNQRHCFYHALAIIAEYPGASDSVKSSYRKVINKLLARMKLWTKVVPESTMSKYKLMLAEWARLNHDHAKAAKLYDQAIQWAQEKGYPRDEAIAAELAANFHLALNNHPLAEVYLRNACEAYFRWGATGKVNRLQARYPALAALSFKEWGEAKGPDRSTVKEKQQANSNSHAELGRDLDMAVLRQAHKIKSGDLAESELLDTFLQLSIRNAGAEKGLVLLSKQGKCVIEAQQEINRERVTSIDSIGEYAASVVEFVMRTRESVVLGEASQSLFATDPYIQEKQPRSILCLPVRYADHRSGVLYLENNLICDAFTAERLEVLEMIFSRMVYQRLWQLESHGDSIANADQLEETLVELLTSRELEIIRLMAEGLSNKQIALDLDITEGTVKSHANNIYGKLQVNKRVQAIKKARELQLLN</sequence>
<dbReference type="Pfam" id="PF01590">
    <property type="entry name" value="GAF"/>
    <property type="match status" value="1"/>
</dbReference>
<dbReference type="InterPro" id="IPR036388">
    <property type="entry name" value="WH-like_DNA-bd_sf"/>
</dbReference>
<comment type="caution">
    <text evidence="6">The sequence shown here is derived from an EMBL/GenBank/DDBJ whole genome shotgun (WGS) entry which is preliminary data.</text>
</comment>
<dbReference type="SUPFAM" id="SSF55781">
    <property type="entry name" value="GAF domain-like"/>
    <property type="match status" value="1"/>
</dbReference>
<dbReference type="Gene3D" id="3.40.50.300">
    <property type="entry name" value="P-loop containing nucleotide triphosphate hydrolases"/>
    <property type="match status" value="1"/>
</dbReference>
<feature type="compositionally biased region" description="Basic and acidic residues" evidence="3">
    <location>
        <begin position="1225"/>
        <end position="1237"/>
    </location>
</feature>
<reference evidence="6 7" key="1">
    <citation type="submission" date="2018-10" db="EMBL/GenBank/DDBJ databases">
        <title>Cohnella sp. M2MS4P-1, whole genome shotgun sequence.</title>
        <authorList>
            <person name="Tuo L."/>
        </authorList>
    </citation>
    <scope>NUCLEOTIDE SEQUENCE [LARGE SCALE GENOMIC DNA]</scope>
    <source>
        <strain evidence="6 7">M2MS4P-1</strain>
    </source>
</reference>
<dbReference type="InterPro" id="IPR041664">
    <property type="entry name" value="AAA_16"/>
</dbReference>
<accession>A0A494XTW9</accession>
<evidence type="ECO:0000256" key="1">
    <source>
        <dbReference type="ARBA" id="ARBA00023015"/>
    </source>
</evidence>
<dbReference type="GO" id="GO:0004672">
    <property type="term" value="F:protein kinase activity"/>
    <property type="evidence" value="ECO:0007669"/>
    <property type="project" value="InterPro"/>
</dbReference>
<dbReference type="SUPFAM" id="SSF56112">
    <property type="entry name" value="Protein kinase-like (PK-like)"/>
    <property type="match status" value="1"/>
</dbReference>
<dbReference type="Gene3D" id="3.30.450.40">
    <property type="match status" value="1"/>
</dbReference>
<dbReference type="InterPro" id="IPR003018">
    <property type="entry name" value="GAF"/>
</dbReference>
<keyword evidence="7" id="KW-1185">Reference proteome</keyword>
<evidence type="ECO:0000256" key="3">
    <source>
        <dbReference type="SAM" id="MobiDB-lite"/>
    </source>
</evidence>
<dbReference type="Pfam" id="PF00196">
    <property type="entry name" value="GerE"/>
    <property type="match status" value="1"/>
</dbReference>
<dbReference type="PROSITE" id="PS00622">
    <property type="entry name" value="HTH_LUXR_1"/>
    <property type="match status" value="1"/>
</dbReference>
<keyword evidence="1" id="KW-0805">Transcription regulation</keyword>
<dbReference type="SUPFAM" id="SSF52540">
    <property type="entry name" value="P-loop containing nucleoside triphosphate hydrolases"/>
    <property type="match status" value="1"/>
</dbReference>
<dbReference type="PRINTS" id="PR00038">
    <property type="entry name" value="HTHLUXR"/>
</dbReference>
<feature type="region of interest" description="Disordered" evidence="3">
    <location>
        <begin position="1225"/>
        <end position="1244"/>
    </location>
</feature>
<dbReference type="SMART" id="SM00421">
    <property type="entry name" value="HTH_LUXR"/>
    <property type="match status" value="1"/>
</dbReference>
<dbReference type="Gene3D" id="1.10.510.10">
    <property type="entry name" value="Transferase(Phosphotransferase) domain 1"/>
    <property type="match status" value="1"/>
</dbReference>
<dbReference type="InterPro" id="IPR027417">
    <property type="entry name" value="P-loop_NTPase"/>
</dbReference>
<organism evidence="6 7">
    <name type="scientific">Cohnella endophytica</name>
    <dbReference type="NCBI Taxonomy" id="2419778"/>
    <lineage>
        <taxon>Bacteria</taxon>
        <taxon>Bacillati</taxon>
        <taxon>Bacillota</taxon>
        <taxon>Bacilli</taxon>
        <taxon>Bacillales</taxon>
        <taxon>Paenibacillaceae</taxon>
        <taxon>Cohnella</taxon>
    </lineage>
</organism>
<dbReference type="GO" id="GO:0005524">
    <property type="term" value="F:ATP binding"/>
    <property type="evidence" value="ECO:0007669"/>
    <property type="project" value="InterPro"/>
</dbReference>
<dbReference type="Pfam" id="PF13191">
    <property type="entry name" value="AAA_16"/>
    <property type="match status" value="1"/>
</dbReference>
<dbReference type="CDD" id="cd06170">
    <property type="entry name" value="LuxR_C_like"/>
    <property type="match status" value="1"/>
</dbReference>
<dbReference type="SUPFAM" id="SSF46894">
    <property type="entry name" value="C-terminal effector domain of the bipartite response regulators"/>
    <property type="match status" value="1"/>
</dbReference>
<feature type="domain" description="Protein kinase" evidence="4">
    <location>
        <begin position="1"/>
        <end position="219"/>
    </location>
</feature>